<keyword evidence="7 8" id="KW-0472">Membrane</keyword>
<protein>
    <submittedName>
        <fullName evidence="9">Spore germination protein (Amino acid permease)</fullName>
    </submittedName>
</protein>
<accession>A0A1M6PBX8</accession>
<comment type="similarity">
    <text evidence="2">Belongs to the amino acid-polyamine-organocation (APC) superfamily. Spore germination protein (SGP) (TC 2.A.3.9) family.</text>
</comment>
<feature type="transmembrane region" description="Helical" evidence="8">
    <location>
        <begin position="276"/>
        <end position="301"/>
    </location>
</feature>
<feature type="transmembrane region" description="Helical" evidence="8">
    <location>
        <begin position="342"/>
        <end position="361"/>
    </location>
</feature>
<dbReference type="STRING" id="1121919.SAMN02745975_03540"/>
<evidence type="ECO:0000256" key="8">
    <source>
        <dbReference type="SAM" id="Phobius"/>
    </source>
</evidence>
<evidence type="ECO:0000256" key="1">
    <source>
        <dbReference type="ARBA" id="ARBA00004141"/>
    </source>
</evidence>
<name>A0A1M6PBX8_9FIRM</name>
<dbReference type="GO" id="GO:0016020">
    <property type="term" value="C:membrane"/>
    <property type="evidence" value="ECO:0007669"/>
    <property type="project" value="UniProtKB-SubCell"/>
</dbReference>
<feature type="transmembrane region" description="Helical" evidence="8">
    <location>
        <begin position="147"/>
        <end position="165"/>
    </location>
</feature>
<feature type="transmembrane region" description="Helical" evidence="8">
    <location>
        <begin position="219"/>
        <end position="237"/>
    </location>
</feature>
<keyword evidence="3" id="KW-0813">Transport</keyword>
<dbReference type="RefSeq" id="WP_110942522.1">
    <property type="nucleotide sequence ID" value="NZ_FQZV01000067.1"/>
</dbReference>
<dbReference type="GO" id="GO:0009847">
    <property type="term" value="P:spore germination"/>
    <property type="evidence" value="ECO:0007669"/>
    <property type="project" value="InterPro"/>
</dbReference>
<dbReference type="NCBIfam" id="TIGR00912">
    <property type="entry name" value="2A0309"/>
    <property type="match status" value="1"/>
</dbReference>
<sequence>MNNLSENNKEIISYRQLFLLALAQLGGASIIYLPGTAEAGKDVWISNIIASMAAYVVIYCHYLPLSLCPGCSMTKTLNKYWGKFFGGLVNLYYFLFFFILSCLIVSDVFYFGKITMPETPGVVFIIFFLIPGIYAVKLGLETIARFLEFLLPALVIVYCTLFLLVMPKLVLDHLRPILAEGMKPVLAGAIPNMNFPYAQILPVAFFYKYTRSHSKGGKNFLKPIFGAIFAASILLTFRSMASIAAFDEATLITLPYPPFSTIRLIEVGDVLERLDAFLLAVFYGTTFIKFILTCYVMCEIISDYFQAGEPKDFSMPVAVLIGVSMPILIPRFDIILKTVVPYFFSSLPLFAPIPLLLYMTIRIRKKEHKSQGGSSI</sequence>
<feature type="transmembrane region" description="Helical" evidence="8">
    <location>
        <begin position="12"/>
        <end position="32"/>
    </location>
</feature>
<feature type="transmembrane region" description="Helical" evidence="8">
    <location>
        <begin position="44"/>
        <end position="63"/>
    </location>
</feature>
<reference evidence="10" key="1">
    <citation type="submission" date="2016-11" db="EMBL/GenBank/DDBJ databases">
        <authorList>
            <person name="Varghese N."/>
            <person name="Submissions S."/>
        </authorList>
    </citation>
    <scope>NUCLEOTIDE SEQUENCE [LARGE SCALE GENOMIC DNA]</scope>
    <source>
        <strain evidence="10">DSM 17957</strain>
    </source>
</reference>
<comment type="subcellular location">
    <subcellularLocation>
        <location evidence="1">Membrane</location>
        <topology evidence="1">Multi-pass membrane protein</topology>
    </subcellularLocation>
</comment>
<dbReference type="InterPro" id="IPR004761">
    <property type="entry name" value="Spore_GerAB"/>
</dbReference>
<dbReference type="Pfam" id="PF03845">
    <property type="entry name" value="Spore_permease"/>
    <property type="match status" value="1"/>
</dbReference>
<evidence type="ECO:0000256" key="3">
    <source>
        <dbReference type="ARBA" id="ARBA00022448"/>
    </source>
</evidence>
<evidence type="ECO:0000256" key="4">
    <source>
        <dbReference type="ARBA" id="ARBA00022544"/>
    </source>
</evidence>
<evidence type="ECO:0000256" key="5">
    <source>
        <dbReference type="ARBA" id="ARBA00022692"/>
    </source>
</evidence>
<feature type="transmembrane region" description="Helical" evidence="8">
    <location>
        <begin position="84"/>
        <end position="110"/>
    </location>
</feature>
<keyword evidence="10" id="KW-1185">Reference proteome</keyword>
<dbReference type="Proteomes" id="UP000184536">
    <property type="component" value="Unassembled WGS sequence"/>
</dbReference>
<keyword evidence="5 8" id="KW-0812">Transmembrane</keyword>
<evidence type="ECO:0000313" key="10">
    <source>
        <dbReference type="Proteomes" id="UP000184536"/>
    </source>
</evidence>
<organism evidence="9 10">
    <name type="scientific">Geosporobacter subterraneus DSM 17957</name>
    <dbReference type="NCBI Taxonomy" id="1121919"/>
    <lineage>
        <taxon>Bacteria</taxon>
        <taxon>Bacillati</taxon>
        <taxon>Bacillota</taxon>
        <taxon>Clostridia</taxon>
        <taxon>Peptostreptococcales</taxon>
        <taxon>Thermotaleaceae</taxon>
        <taxon>Geosporobacter</taxon>
    </lineage>
</organism>
<evidence type="ECO:0000313" key="9">
    <source>
        <dbReference type="EMBL" id="SHK05372.1"/>
    </source>
</evidence>
<evidence type="ECO:0000256" key="2">
    <source>
        <dbReference type="ARBA" id="ARBA00007998"/>
    </source>
</evidence>
<keyword evidence="6 8" id="KW-1133">Transmembrane helix</keyword>
<dbReference type="OrthoDB" id="1675410at2"/>
<dbReference type="PANTHER" id="PTHR34975:SF2">
    <property type="entry name" value="SPORE GERMINATION PROTEIN A2"/>
    <property type="match status" value="1"/>
</dbReference>
<feature type="transmembrane region" description="Helical" evidence="8">
    <location>
        <begin position="122"/>
        <end position="140"/>
    </location>
</feature>
<dbReference type="AlphaFoldDB" id="A0A1M6PBX8"/>
<evidence type="ECO:0000256" key="6">
    <source>
        <dbReference type="ARBA" id="ARBA00022989"/>
    </source>
</evidence>
<keyword evidence="4" id="KW-0309">Germination</keyword>
<feature type="transmembrane region" description="Helical" evidence="8">
    <location>
        <begin position="313"/>
        <end position="330"/>
    </location>
</feature>
<evidence type="ECO:0000256" key="7">
    <source>
        <dbReference type="ARBA" id="ARBA00023136"/>
    </source>
</evidence>
<dbReference type="EMBL" id="FQZV01000067">
    <property type="protein sequence ID" value="SHK05372.1"/>
    <property type="molecule type" value="Genomic_DNA"/>
</dbReference>
<gene>
    <name evidence="9" type="ORF">SAMN02745975_03540</name>
</gene>
<proteinExistence type="inferred from homology"/>
<dbReference type="PANTHER" id="PTHR34975">
    <property type="entry name" value="SPORE GERMINATION PROTEIN A2"/>
    <property type="match status" value="1"/>
</dbReference>
<feature type="transmembrane region" description="Helical" evidence="8">
    <location>
        <begin position="185"/>
        <end position="207"/>
    </location>
</feature>